<name>A0A4U5MD04_STECR</name>
<gene>
    <name evidence="1" type="ORF">L596_023223</name>
</gene>
<sequence>MAFAFVILQEDKNMLSVAMELTNMPARWENVGSVKNLLDGFDAPNFGESVSRQTFATFDRMSRYWFVIILFIVLF</sequence>
<reference evidence="1 2" key="1">
    <citation type="journal article" date="2015" name="Genome Biol.">
        <title>Comparative genomics of Steinernema reveals deeply conserved gene regulatory networks.</title>
        <authorList>
            <person name="Dillman A.R."/>
            <person name="Macchietto M."/>
            <person name="Porter C.F."/>
            <person name="Rogers A."/>
            <person name="Williams B."/>
            <person name="Antoshechkin I."/>
            <person name="Lee M.M."/>
            <person name="Goodwin Z."/>
            <person name="Lu X."/>
            <person name="Lewis E.E."/>
            <person name="Goodrich-Blair H."/>
            <person name="Stock S.P."/>
            <person name="Adams B.J."/>
            <person name="Sternberg P.W."/>
            <person name="Mortazavi A."/>
        </authorList>
    </citation>
    <scope>NUCLEOTIDE SEQUENCE [LARGE SCALE GENOMIC DNA]</scope>
    <source>
        <strain evidence="1 2">ALL</strain>
    </source>
</reference>
<comment type="caution">
    <text evidence="1">The sequence shown here is derived from an EMBL/GenBank/DDBJ whole genome shotgun (WGS) entry which is preliminary data.</text>
</comment>
<organism evidence="1 2">
    <name type="scientific">Steinernema carpocapsae</name>
    <name type="common">Entomopathogenic nematode</name>
    <dbReference type="NCBI Taxonomy" id="34508"/>
    <lineage>
        <taxon>Eukaryota</taxon>
        <taxon>Metazoa</taxon>
        <taxon>Ecdysozoa</taxon>
        <taxon>Nematoda</taxon>
        <taxon>Chromadorea</taxon>
        <taxon>Rhabditida</taxon>
        <taxon>Tylenchina</taxon>
        <taxon>Panagrolaimomorpha</taxon>
        <taxon>Strongyloidoidea</taxon>
        <taxon>Steinernematidae</taxon>
        <taxon>Steinernema</taxon>
    </lineage>
</organism>
<evidence type="ECO:0000313" key="2">
    <source>
        <dbReference type="Proteomes" id="UP000298663"/>
    </source>
</evidence>
<keyword evidence="2" id="KW-1185">Reference proteome</keyword>
<dbReference type="EMBL" id="AZBU02000008">
    <property type="protein sequence ID" value="TKR67006.1"/>
    <property type="molecule type" value="Genomic_DNA"/>
</dbReference>
<dbReference type="AlphaFoldDB" id="A0A4U5MD04"/>
<accession>A0A4U5MD04</accession>
<proteinExistence type="predicted"/>
<protein>
    <submittedName>
        <fullName evidence="1">Uncharacterized protein</fullName>
    </submittedName>
</protein>
<reference evidence="1 2" key="2">
    <citation type="journal article" date="2019" name="G3 (Bethesda)">
        <title>Hybrid Assembly of the Genome of the Entomopathogenic Nematode Steinernema carpocapsae Identifies the X-Chromosome.</title>
        <authorList>
            <person name="Serra L."/>
            <person name="Macchietto M."/>
            <person name="Macias-Munoz A."/>
            <person name="McGill C.J."/>
            <person name="Rodriguez I.M."/>
            <person name="Rodriguez B."/>
            <person name="Murad R."/>
            <person name="Mortazavi A."/>
        </authorList>
    </citation>
    <scope>NUCLEOTIDE SEQUENCE [LARGE SCALE GENOMIC DNA]</scope>
    <source>
        <strain evidence="1 2">ALL</strain>
    </source>
</reference>
<evidence type="ECO:0000313" key="1">
    <source>
        <dbReference type="EMBL" id="TKR67006.1"/>
    </source>
</evidence>
<dbReference type="Proteomes" id="UP000298663">
    <property type="component" value="Unassembled WGS sequence"/>
</dbReference>